<proteinExistence type="predicted"/>
<protein>
    <submittedName>
        <fullName evidence="3">Uncharacterized protein</fullName>
    </submittedName>
</protein>
<feature type="transmembrane region" description="Helical" evidence="2">
    <location>
        <begin position="42"/>
        <end position="62"/>
    </location>
</feature>
<name>A0A3R7NZ27_9TRYP</name>
<comment type="caution">
    <text evidence="3">The sequence shown here is derived from an EMBL/GenBank/DDBJ whole genome shotgun (WGS) entry which is preliminary data.</text>
</comment>
<keyword evidence="2" id="KW-0472">Membrane</keyword>
<accession>A0A3R7NZ27</accession>
<evidence type="ECO:0000313" key="4">
    <source>
        <dbReference type="Proteomes" id="UP000284403"/>
    </source>
</evidence>
<dbReference type="GeneID" id="40315327"/>
<dbReference type="RefSeq" id="XP_029231293.1">
    <property type="nucleotide sequence ID" value="XM_029368653.1"/>
</dbReference>
<dbReference type="EMBL" id="MKKU01000058">
    <property type="protein sequence ID" value="RNF26087.1"/>
    <property type="molecule type" value="Genomic_DNA"/>
</dbReference>
<evidence type="ECO:0000256" key="1">
    <source>
        <dbReference type="SAM" id="MobiDB-lite"/>
    </source>
</evidence>
<sequence>MVFVPFAIVPPLPGRVASSSPSGPHPFRPTLSPAPTAFPLHLAAIIITIILVVVLLLLGFAFREGSRRPLLALACVVPRRVGMRCSPPVRSIAAWSGGLTMRSDAVAQVLQRREGRDGKSTPVRCLVATRVICRGERLCVVPETHILHGASATQLLQRAAAEQWLPSYAAVQRCLATVVGEPSIMSTRDALLLLLAVHVLRRGRLRHPLTAWAACLPPRVPPMGALLQQSSAASRGGGGLRTAAATPSHRRADGGFAPWRRGRSRRCH</sequence>
<evidence type="ECO:0000313" key="3">
    <source>
        <dbReference type="EMBL" id="RNF26087.1"/>
    </source>
</evidence>
<organism evidence="3 4">
    <name type="scientific">Trypanosoma conorhini</name>
    <dbReference type="NCBI Taxonomy" id="83891"/>
    <lineage>
        <taxon>Eukaryota</taxon>
        <taxon>Discoba</taxon>
        <taxon>Euglenozoa</taxon>
        <taxon>Kinetoplastea</taxon>
        <taxon>Metakinetoplastina</taxon>
        <taxon>Trypanosomatida</taxon>
        <taxon>Trypanosomatidae</taxon>
        <taxon>Trypanosoma</taxon>
    </lineage>
</organism>
<dbReference type="AlphaFoldDB" id="A0A3R7NZ27"/>
<reference evidence="3 4" key="1">
    <citation type="journal article" date="2018" name="BMC Genomics">
        <title>Genomic comparison of Trypanosoma conorhini and Trypanosoma rangeli to Trypanosoma cruzi strains of high and low virulence.</title>
        <authorList>
            <person name="Bradwell K.R."/>
            <person name="Koparde V.N."/>
            <person name="Matveyev A.V."/>
            <person name="Serrano M.G."/>
            <person name="Alves J.M."/>
            <person name="Parikh H."/>
            <person name="Huang B."/>
            <person name="Lee V."/>
            <person name="Espinosa-Alvarez O."/>
            <person name="Ortiz P.A."/>
            <person name="Costa-Martins A.G."/>
            <person name="Teixeira M.M."/>
            <person name="Buck G.A."/>
        </authorList>
    </citation>
    <scope>NUCLEOTIDE SEQUENCE [LARGE SCALE GENOMIC DNA]</scope>
    <source>
        <strain evidence="3 4">025E</strain>
    </source>
</reference>
<dbReference type="Proteomes" id="UP000284403">
    <property type="component" value="Unassembled WGS sequence"/>
</dbReference>
<evidence type="ECO:0000256" key="2">
    <source>
        <dbReference type="SAM" id="Phobius"/>
    </source>
</evidence>
<keyword evidence="4" id="KW-1185">Reference proteome</keyword>
<dbReference type="OrthoDB" id="10581203at2759"/>
<keyword evidence="2" id="KW-1133">Transmembrane helix</keyword>
<gene>
    <name evidence="3" type="ORF">Tco025E_01716</name>
</gene>
<keyword evidence="2" id="KW-0812">Transmembrane</keyword>
<feature type="region of interest" description="Disordered" evidence="1">
    <location>
        <begin position="231"/>
        <end position="268"/>
    </location>
</feature>